<proteinExistence type="predicted"/>
<keyword evidence="2" id="KW-1185">Reference proteome</keyword>
<dbReference type="AlphaFoldDB" id="A0A179FRP5"/>
<dbReference type="InterPro" id="IPR027417">
    <property type="entry name" value="P-loop_NTPase"/>
</dbReference>
<dbReference type="Proteomes" id="UP000078397">
    <property type="component" value="Unassembled WGS sequence"/>
</dbReference>
<evidence type="ECO:0000313" key="2">
    <source>
        <dbReference type="Proteomes" id="UP000078397"/>
    </source>
</evidence>
<dbReference type="GeneID" id="28847510"/>
<dbReference type="STRING" id="1380566.A0A179FRP5"/>
<dbReference type="EMBL" id="LSBJ02000003">
    <property type="protein sequence ID" value="OAQ67763.1"/>
    <property type="molecule type" value="Genomic_DNA"/>
</dbReference>
<dbReference type="Gene3D" id="3.40.50.300">
    <property type="entry name" value="P-loop containing nucleotide triphosphate hydrolases"/>
    <property type="match status" value="1"/>
</dbReference>
<name>A0A179FRP5_METCM</name>
<accession>A0A179FRP5</accession>
<gene>
    <name evidence="1" type="ORF">VFPPC_04114</name>
</gene>
<sequence length="270" mass="30443">MEASNETTQPQAQREMKVLSVGLPRTATLSIAEALTILGYQNVYHSLRTPNVEDHHPIINRAADGSFPTLKTYDRKKEMTRGDWDKVFGNSEAATEVASLFAPQLIQAYPEAKVILVIRDYDAWYKSLDETLLKGLWSPLANFFASYVQPTIGVSSIAVTRKVALGFFAANSVDEIRQNAREVYDRHHRQIQEMVLPDNLLVYKMGDGWAPLCEFLGKPVPDMEFPWVNEADELKGKTVQMLKSQLFEAARKVLLPNFVTTAIAKRLNIN</sequence>
<dbReference type="OrthoDB" id="408152at2759"/>
<dbReference type="PANTHER" id="PTHR36978:SF4">
    <property type="entry name" value="P-LOOP CONTAINING NUCLEOSIDE TRIPHOSPHATE HYDROLASE PROTEIN"/>
    <property type="match status" value="1"/>
</dbReference>
<protein>
    <submittedName>
        <fullName evidence="1">Nad dependent epimerase protein</fullName>
    </submittedName>
</protein>
<dbReference type="InterPro" id="IPR040632">
    <property type="entry name" value="Sulfotransfer_4"/>
</dbReference>
<dbReference type="Pfam" id="PF17784">
    <property type="entry name" value="Sulfotransfer_4"/>
    <property type="match status" value="1"/>
</dbReference>
<organism evidence="1 2">
    <name type="scientific">Pochonia chlamydosporia 170</name>
    <dbReference type="NCBI Taxonomy" id="1380566"/>
    <lineage>
        <taxon>Eukaryota</taxon>
        <taxon>Fungi</taxon>
        <taxon>Dikarya</taxon>
        <taxon>Ascomycota</taxon>
        <taxon>Pezizomycotina</taxon>
        <taxon>Sordariomycetes</taxon>
        <taxon>Hypocreomycetidae</taxon>
        <taxon>Hypocreales</taxon>
        <taxon>Clavicipitaceae</taxon>
        <taxon>Pochonia</taxon>
    </lineage>
</organism>
<comment type="caution">
    <text evidence="1">The sequence shown here is derived from an EMBL/GenBank/DDBJ whole genome shotgun (WGS) entry which is preliminary data.</text>
</comment>
<dbReference type="SUPFAM" id="SSF52540">
    <property type="entry name" value="P-loop containing nucleoside triphosphate hydrolases"/>
    <property type="match status" value="1"/>
</dbReference>
<dbReference type="RefSeq" id="XP_018144613.1">
    <property type="nucleotide sequence ID" value="XM_018283516.1"/>
</dbReference>
<dbReference type="KEGG" id="pchm:VFPPC_04114"/>
<evidence type="ECO:0000313" key="1">
    <source>
        <dbReference type="EMBL" id="OAQ67763.1"/>
    </source>
</evidence>
<dbReference type="PANTHER" id="PTHR36978">
    <property type="entry name" value="P-LOOP CONTAINING NUCLEOTIDE TRIPHOSPHATE HYDROLASE"/>
    <property type="match status" value="1"/>
</dbReference>
<reference evidence="1 2" key="1">
    <citation type="journal article" date="2016" name="PLoS Pathog.">
        <title>Biosynthesis of antibiotic leucinostatins in bio-control fungus Purpureocillium lilacinum and their inhibition on phytophthora revealed by genome mining.</title>
        <authorList>
            <person name="Wang G."/>
            <person name="Liu Z."/>
            <person name="Lin R."/>
            <person name="Li E."/>
            <person name="Mao Z."/>
            <person name="Ling J."/>
            <person name="Yang Y."/>
            <person name="Yin W.B."/>
            <person name="Xie B."/>
        </authorList>
    </citation>
    <scope>NUCLEOTIDE SEQUENCE [LARGE SCALE GENOMIC DNA]</scope>
    <source>
        <strain evidence="1">170</strain>
    </source>
</reference>